<proteinExistence type="predicted"/>
<evidence type="ECO:0000313" key="3">
    <source>
        <dbReference type="Proteomes" id="UP001162030"/>
    </source>
</evidence>
<sequence length="101" mass="11006">MGINFVARTRSGNEARLRLDSSGLLRRLKGLDEQDGFNLNQSANRPAHGSLSLGRPNGGVRTGLRHRLPSRHRVGSGCPACQHRLPIYPRVPADSSSNNLL</sequence>
<dbReference type="EMBL" id="OX458333">
    <property type="protein sequence ID" value="CAI8911751.1"/>
    <property type="molecule type" value="Genomic_DNA"/>
</dbReference>
<gene>
    <name evidence="2" type="ORF">MSZNOR_3657</name>
</gene>
<reference evidence="2 3" key="1">
    <citation type="submission" date="2023-03" db="EMBL/GenBank/DDBJ databases">
        <authorList>
            <person name="Pearce D."/>
        </authorList>
    </citation>
    <scope>NUCLEOTIDE SEQUENCE [LARGE SCALE GENOMIC DNA]</scope>
    <source>
        <strain evidence="2">Msz</strain>
    </source>
</reference>
<name>A0ABN8X9Q0_9GAMM</name>
<evidence type="ECO:0000256" key="1">
    <source>
        <dbReference type="SAM" id="MobiDB-lite"/>
    </source>
</evidence>
<accession>A0ABN8X9Q0</accession>
<dbReference type="Proteomes" id="UP001162030">
    <property type="component" value="Chromosome"/>
</dbReference>
<feature type="region of interest" description="Disordered" evidence="1">
    <location>
        <begin position="35"/>
        <end position="62"/>
    </location>
</feature>
<keyword evidence="3" id="KW-1185">Reference proteome</keyword>
<organism evidence="2 3">
    <name type="scientific">Methylocaldum szegediense</name>
    <dbReference type="NCBI Taxonomy" id="73780"/>
    <lineage>
        <taxon>Bacteria</taxon>
        <taxon>Pseudomonadati</taxon>
        <taxon>Pseudomonadota</taxon>
        <taxon>Gammaproteobacteria</taxon>
        <taxon>Methylococcales</taxon>
        <taxon>Methylococcaceae</taxon>
        <taxon>Methylocaldum</taxon>
    </lineage>
</organism>
<evidence type="ECO:0000313" key="2">
    <source>
        <dbReference type="EMBL" id="CAI8911751.1"/>
    </source>
</evidence>
<protein>
    <submittedName>
        <fullName evidence="2">Uncharacterized protein</fullName>
    </submittedName>
</protein>